<dbReference type="Proteomes" id="UP000676325">
    <property type="component" value="Unassembled WGS sequence"/>
</dbReference>
<comment type="caution">
    <text evidence="6">The sequence shown here is derived from an EMBL/GenBank/DDBJ whole genome shotgun (WGS) entry which is preliminary data.</text>
</comment>
<proteinExistence type="inferred from homology"/>
<dbReference type="GO" id="GO:0042918">
    <property type="term" value="P:alkanesulfonate transmembrane transport"/>
    <property type="evidence" value="ECO:0007669"/>
    <property type="project" value="TreeGrafter"/>
</dbReference>
<dbReference type="PANTHER" id="PTHR30024:SF47">
    <property type="entry name" value="TAURINE-BINDING PERIPLASMIC PROTEIN"/>
    <property type="match status" value="1"/>
</dbReference>
<keyword evidence="7" id="KW-1185">Reference proteome</keyword>
<evidence type="ECO:0000256" key="2">
    <source>
        <dbReference type="ARBA" id="ARBA00010742"/>
    </source>
</evidence>
<feature type="signal peptide" evidence="4">
    <location>
        <begin position="1"/>
        <end position="18"/>
    </location>
</feature>
<evidence type="ECO:0000256" key="3">
    <source>
        <dbReference type="ARBA" id="ARBA00022729"/>
    </source>
</evidence>
<dbReference type="SUPFAM" id="SSF53850">
    <property type="entry name" value="Periplasmic binding protein-like II"/>
    <property type="match status" value="1"/>
</dbReference>
<evidence type="ECO:0000256" key="1">
    <source>
        <dbReference type="ARBA" id="ARBA00004418"/>
    </source>
</evidence>
<dbReference type="GO" id="GO:0042597">
    <property type="term" value="C:periplasmic space"/>
    <property type="evidence" value="ECO:0007669"/>
    <property type="project" value="UniProtKB-SubCell"/>
</dbReference>
<accession>A0A941EAY9</accession>
<evidence type="ECO:0000259" key="5">
    <source>
        <dbReference type="Pfam" id="PF09084"/>
    </source>
</evidence>
<evidence type="ECO:0000313" key="7">
    <source>
        <dbReference type="Proteomes" id="UP000676325"/>
    </source>
</evidence>
<evidence type="ECO:0000313" key="6">
    <source>
        <dbReference type="EMBL" id="MBR7826960.1"/>
    </source>
</evidence>
<protein>
    <submittedName>
        <fullName evidence="6">ABC transporter substrate-binding protein</fullName>
    </submittedName>
</protein>
<name>A0A941EAY9_9ACTN</name>
<gene>
    <name evidence="6" type="ORF">KDK95_11650</name>
</gene>
<comment type="similarity">
    <text evidence="2">Belongs to the bacterial solute-binding protein SsuA/TauA family.</text>
</comment>
<dbReference type="AlphaFoldDB" id="A0A941EAY9"/>
<dbReference type="PANTHER" id="PTHR30024">
    <property type="entry name" value="ALIPHATIC SULFONATES-BINDING PROTEIN-RELATED"/>
    <property type="match status" value="1"/>
</dbReference>
<feature type="domain" description="SsuA/THI5-like" evidence="5">
    <location>
        <begin position="46"/>
        <end position="261"/>
    </location>
</feature>
<reference evidence="6" key="1">
    <citation type="submission" date="2021-04" db="EMBL/GenBank/DDBJ databases">
        <title>Genome based classification of Actinospica acidithermotolerans sp. nov., an actinobacterium isolated from an Indonesian hot spring.</title>
        <authorList>
            <person name="Kusuma A.B."/>
            <person name="Putra K.E."/>
            <person name="Nafisah S."/>
            <person name="Loh J."/>
            <person name="Nouioui I."/>
            <person name="Goodfellow M."/>
        </authorList>
    </citation>
    <scope>NUCLEOTIDE SEQUENCE</scope>
    <source>
        <strain evidence="6">MGRD01-02</strain>
    </source>
</reference>
<dbReference type="EMBL" id="JAGSOH010000026">
    <property type="protein sequence ID" value="MBR7826960.1"/>
    <property type="molecule type" value="Genomic_DNA"/>
</dbReference>
<comment type="subcellular location">
    <subcellularLocation>
        <location evidence="1">Periplasm</location>
    </subcellularLocation>
</comment>
<dbReference type="InterPro" id="IPR015168">
    <property type="entry name" value="SsuA/THI5"/>
</dbReference>
<dbReference type="Pfam" id="PF09084">
    <property type="entry name" value="NMT1"/>
    <property type="match status" value="1"/>
</dbReference>
<evidence type="ECO:0000256" key="4">
    <source>
        <dbReference type="SAM" id="SignalP"/>
    </source>
</evidence>
<feature type="chain" id="PRO_5038777518" evidence="4">
    <location>
        <begin position="19"/>
        <end position="333"/>
    </location>
</feature>
<dbReference type="Gene3D" id="3.40.190.10">
    <property type="entry name" value="Periplasmic binding protein-like II"/>
    <property type="match status" value="2"/>
</dbReference>
<organism evidence="6 7">
    <name type="scientific">Actinospica acidithermotolerans</name>
    <dbReference type="NCBI Taxonomy" id="2828514"/>
    <lineage>
        <taxon>Bacteria</taxon>
        <taxon>Bacillati</taxon>
        <taxon>Actinomycetota</taxon>
        <taxon>Actinomycetes</taxon>
        <taxon>Catenulisporales</taxon>
        <taxon>Actinospicaceae</taxon>
        <taxon>Actinospica</taxon>
    </lineage>
</organism>
<sequence length="333" mass="33455">MTAALVLATAGLAGCVSAAGSTTSADGTTTVTIGVGGNIFDVPVKFADAEGYFAKQGIKVKYVTLTSSTGIAALQSGSVQFLTASPLDMVSAVSKQLPIEAVSVIGSGNPLGLVVSKKFAAAHNLSSSSPAATVAAALAGSTAGYSSSNTKAEAGIYLKAYGVDPGTVNWIELPSPSADKTALNTGQIDWFVTSEPIPLEIQNSGDGVVVADPLKVPAWSAADAGYGLFTAVTKSYASSDPAVVKKVVAAIQQATAYMSAHAGDGAVLKVAASTLPGTPNAVLGSSLRQVVWPADASMSQSDWNKTLAFLDSLGAISSGAKITSDNWTNQFVA</sequence>
<keyword evidence="3 4" id="KW-0732">Signal</keyword>